<feature type="domain" description="Subtilisin-like protease fibronectin type-III" evidence="3">
    <location>
        <begin position="65"/>
        <end position="160"/>
    </location>
</feature>
<evidence type="ECO:0000256" key="2">
    <source>
        <dbReference type="ARBA" id="ARBA00022729"/>
    </source>
</evidence>
<dbReference type="InterPro" id="IPR045051">
    <property type="entry name" value="SBT"/>
</dbReference>
<organism evidence="4 5">
    <name type="scientific">Escallonia herrerae</name>
    <dbReference type="NCBI Taxonomy" id="1293975"/>
    <lineage>
        <taxon>Eukaryota</taxon>
        <taxon>Viridiplantae</taxon>
        <taxon>Streptophyta</taxon>
        <taxon>Embryophyta</taxon>
        <taxon>Tracheophyta</taxon>
        <taxon>Spermatophyta</taxon>
        <taxon>Magnoliopsida</taxon>
        <taxon>eudicotyledons</taxon>
        <taxon>Gunneridae</taxon>
        <taxon>Pentapetalae</taxon>
        <taxon>asterids</taxon>
        <taxon>campanulids</taxon>
        <taxon>Escalloniales</taxon>
        <taxon>Escalloniaceae</taxon>
        <taxon>Escallonia</taxon>
    </lineage>
</organism>
<comment type="caution">
    <text evidence="4">The sequence shown here is derived from an EMBL/GenBank/DDBJ whole genome shotgun (WGS) entry which is preliminary data.</text>
</comment>
<evidence type="ECO:0000256" key="1">
    <source>
        <dbReference type="ARBA" id="ARBA00011073"/>
    </source>
</evidence>
<comment type="similarity">
    <text evidence="1">Belongs to the peptidase S8 family.</text>
</comment>
<evidence type="ECO:0000313" key="4">
    <source>
        <dbReference type="EMBL" id="KAK3034938.1"/>
    </source>
</evidence>
<keyword evidence="2" id="KW-0732">Signal</keyword>
<dbReference type="Gene3D" id="2.60.40.2310">
    <property type="match status" value="1"/>
</dbReference>
<dbReference type="Gene3D" id="3.40.50.200">
    <property type="entry name" value="Peptidase S8/S53 domain"/>
    <property type="match status" value="1"/>
</dbReference>
<accession>A0AA88WVM1</accession>
<gene>
    <name evidence="4" type="ORF">RJ639_032338</name>
</gene>
<name>A0AA88WVM1_9ASTE</name>
<feature type="non-terminal residue" evidence="4">
    <location>
        <position position="166"/>
    </location>
</feature>
<reference evidence="4" key="1">
    <citation type="submission" date="2022-12" db="EMBL/GenBank/DDBJ databases">
        <title>Draft genome assemblies for two species of Escallonia (Escalloniales).</title>
        <authorList>
            <person name="Chanderbali A."/>
            <person name="Dervinis C."/>
            <person name="Anghel I."/>
            <person name="Soltis D."/>
            <person name="Soltis P."/>
            <person name="Zapata F."/>
        </authorList>
    </citation>
    <scope>NUCLEOTIDE SEQUENCE</scope>
    <source>
        <strain evidence="4">UCBG64.0493</strain>
        <tissue evidence="4">Leaf</tissue>
    </source>
</reference>
<dbReference type="AlphaFoldDB" id="A0AA88WVM1"/>
<sequence>MNPEKNPDAELAYGAGNVNPMKAADPGLVYDSEEVDYVARDNETLQRLNRNHSTCSQETNGTVWDLNMPSFAVSTTVPNTIMRVFRRTVTNVGSPVSAYRAVVTTPPELNIQVEPGVLSFSSLGQKASFSVTVTGTVNKDVVSASLVWDDGLHFVRSPIALYSLPN</sequence>
<evidence type="ECO:0000313" key="5">
    <source>
        <dbReference type="Proteomes" id="UP001188597"/>
    </source>
</evidence>
<proteinExistence type="inferred from homology"/>
<protein>
    <recommendedName>
        <fullName evidence="3">Subtilisin-like protease fibronectin type-III domain-containing protein</fullName>
    </recommendedName>
</protein>
<dbReference type="Proteomes" id="UP001188597">
    <property type="component" value="Unassembled WGS sequence"/>
</dbReference>
<evidence type="ECO:0000259" key="3">
    <source>
        <dbReference type="Pfam" id="PF17766"/>
    </source>
</evidence>
<dbReference type="InterPro" id="IPR041469">
    <property type="entry name" value="Subtilisin-like_FN3"/>
</dbReference>
<dbReference type="InterPro" id="IPR036852">
    <property type="entry name" value="Peptidase_S8/S53_dom_sf"/>
</dbReference>
<dbReference type="GO" id="GO:0004252">
    <property type="term" value="F:serine-type endopeptidase activity"/>
    <property type="evidence" value="ECO:0007669"/>
    <property type="project" value="InterPro"/>
</dbReference>
<dbReference type="EMBL" id="JAVXUP010000187">
    <property type="protein sequence ID" value="KAK3034938.1"/>
    <property type="molecule type" value="Genomic_DNA"/>
</dbReference>
<keyword evidence="5" id="KW-1185">Reference proteome</keyword>
<dbReference type="PANTHER" id="PTHR10795">
    <property type="entry name" value="PROPROTEIN CONVERTASE SUBTILISIN/KEXIN"/>
    <property type="match status" value="1"/>
</dbReference>
<dbReference type="GO" id="GO:0006508">
    <property type="term" value="P:proteolysis"/>
    <property type="evidence" value="ECO:0007669"/>
    <property type="project" value="InterPro"/>
</dbReference>
<dbReference type="Pfam" id="PF17766">
    <property type="entry name" value="fn3_6"/>
    <property type="match status" value="1"/>
</dbReference>